<dbReference type="SUPFAM" id="SSF51445">
    <property type="entry name" value="(Trans)glycosidases"/>
    <property type="match status" value="1"/>
</dbReference>
<keyword evidence="5" id="KW-0326">Glycosidase</keyword>
<evidence type="ECO:0000313" key="7">
    <source>
        <dbReference type="EMBL" id="GLQ20230.1"/>
    </source>
</evidence>
<keyword evidence="4 7" id="KW-0378">Hydrolase</keyword>
<comment type="caution">
    <text evidence="7">The sequence shown here is derived from an EMBL/GenBank/DDBJ whole genome shotgun (WGS) entry which is preliminary data.</text>
</comment>
<sequence>MSQLAAILGLSGPALTADEARFIRDADPWAFILFARNIDTRAQVRRLTGDLRDAVGRDALIFVDQEGGRVQRLRDPHWRRYPRASAYGAVHAKDPDAGRRAAYLGYRLIADDLRAVGIDADCAPVLDLPQPGADPIISDRAFGDDIDRIVDLAHAAMAGLMCGGVAPVIKHMPGHGRATVDSHLSLPRIDADAQTLAESDFVPFKRLNAAPMAMTAHVVLSDIDPDPVTLSRHAIQSVIRDRIGYDGLLMTDDLDMKALTGNNLAAKTTAVLEAGCDVALQCSGKLPDMKAVAEGARRLSGKSLERARIAELSRLSPQTFDRTDAEAKFDQLMMQVA</sequence>
<dbReference type="Gene3D" id="3.20.20.300">
    <property type="entry name" value="Glycoside hydrolase, family 3, N-terminal domain"/>
    <property type="match status" value="1"/>
</dbReference>
<organism evidence="7 8">
    <name type="scientific">Algimonas porphyrae</name>
    <dbReference type="NCBI Taxonomy" id="1128113"/>
    <lineage>
        <taxon>Bacteria</taxon>
        <taxon>Pseudomonadati</taxon>
        <taxon>Pseudomonadota</taxon>
        <taxon>Alphaproteobacteria</taxon>
        <taxon>Maricaulales</taxon>
        <taxon>Robiginitomaculaceae</taxon>
        <taxon>Algimonas</taxon>
    </lineage>
</organism>
<gene>
    <name evidence="7" type="ORF">GCM10007854_11850</name>
</gene>
<dbReference type="PANTHER" id="PTHR30480:SF13">
    <property type="entry name" value="BETA-HEXOSAMINIDASE"/>
    <property type="match status" value="1"/>
</dbReference>
<dbReference type="PANTHER" id="PTHR30480">
    <property type="entry name" value="BETA-HEXOSAMINIDASE-RELATED"/>
    <property type="match status" value="1"/>
</dbReference>
<evidence type="ECO:0000256" key="3">
    <source>
        <dbReference type="ARBA" id="ARBA00012663"/>
    </source>
</evidence>
<feature type="domain" description="Glycoside hydrolase family 3 N-terminal" evidence="6">
    <location>
        <begin position="16"/>
        <end position="297"/>
    </location>
</feature>
<evidence type="ECO:0000256" key="4">
    <source>
        <dbReference type="ARBA" id="ARBA00022801"/>
    </source>
</evidence>
<dbReference type="InterPro" id="IPR036962">
    <property type="entry name" value="Glyco_hydro_3_N_sf"/>
</dbReference>
<dbReference type="InterPro" id="IPR001764">
    <property type="entry name" value="Glyco_hydro_3_N"/>
</dbReference>
<dbReference type="InterPro" id="IPR019800">
    <property type="entry name" value="Glyco_hydro_3_AS"/>
</dbReference>
<protein>
    <recommendedName>
        <fullName evidence="3">beta-N-acetylhexosaminidase</fullName>
        <ecNumber evidence="3">3.2.1.52</ecNumber>
    </recommendedName>
</protein>
<name>A0ABQ5UZM9_9PROT</name>
<evidence type="ECO:0000256" key="2">
    <source>
        <dbReference type="ARBA" id="ARBA00005336"/>
    </source>
</evidence>
<evidence type="ECO:0000313" key="8">
    <source>
        <dbReference type="Proteomes" id="UP001161390"/>
    </source>
</evidence>
<reference evidence="7" key="1">
    <citation type="journal article" date="2014" name="Int. J. Syst. Evol. Microbiol.">
        <title>Complete genome of a new Firmicutes species belonging to the dominant human colonic microbiota ('Ruminococcus bicirculans') reveals two chromosomes and a selective capacity to utilize plant glucans.</title>
        <authorList>
            <consortium name="NISC Comparative Sequencing Program"/>
            <person name="Wegmann U."/>
            <person name="Louis P."/>
            <person name="Goesmann A."/>
            <person name="Henrissat B."/>
            <person name="Duncan S.H."/>
            <person name="Flint H.J."/>
        </authorList>
    </citation>
    <scope>NUCLEOTIDE SEQUENCE</scope>
    <source>
        <strain evidence="7">NBRC 108216</strain>
    </source>
</reference>
<dbReference type="GO" id="GO:0016787">
    <property type="term" value="F:hydrolase activity"/>
    <property type="evidence" value="ECO:0007669"/>
    <property type="project" value="UniProtKB-KW"/>
</dbReference>
<accession>A0ABQ5UZM9</accession>
<dbReference type="EC" id="3.2.1.52" evidence="3"/>
<evidence type="ECO:0000256" key="1">
    <source>
        <dbReference type="ARBA" id="ARBA00001231"/>
    </source>
</evidence>
<dbReference type="InterPro" id="IPR017853">
    <property type="entry name" value="GH"/>
</dbReference>
<keyword evidence="8" id="KW-1185">Reference proteome</keyword>
<dbReference type="InterPro" id="IPR050226">
    <property type="entry name" value="NagZ_Beta-hexosaminidase"/>
</dbReference>
<evidence type="ECO:0000256" key="5">
    <source>
        <dbReference type="ARBA" id="ARBA00023295"/>
    </source>
</evidence>
<proteinExistence type="inferred from homology"/>
<dbReference type="PROSITE" id="PS00775">
    <property type="entry name" value="GLYCOSYL_HYDROL_F3"/>
    <property type="match status" value="1"/>
</dbReference>
<dbReference type="Pfam" id="PF00933">
    <property type="entry name" value="Glyco_hydro_3"/>
    <property type="match status" value="1"/>
</dbReference>
<evidence type="ECO:0000259" key="6">
    <source>
        <dbReference type="Pfam" id="PF00933"/>
    </source>
</evidence>
<dbReference type="EMBL" id="BSNJ01000002">
    <property type="protein sequence ID" value="GLQ20230.1"/>
    <property type="molecule type" value="Genomic_DNA"/>
</dbReference>
<dbReference type="NCBIfam" id="NF003740">
    <property type="entry name" value="PRK05337.1"/>
    <property type="match status" value="1"/>
</dbReference>
<dbReference type="RefSeq" id="WP_284370609.1">
    <property type="nucleotide sequence ID" value="NZ_BSNJ01000002.1"/>
</dbReference>
<comment type="similarity">
    <text evidence="2">Belongs to the glycosyl hydrolase 3 family.</text>
</comment>
<comment type="catalytic activity">
    <reaction evidence="1">
        <text>Hydrolysis of terminal non-reducing N-acetyl-D-hexosamine residues in N-acetyl-beta-D-hexosaminides.</text>
        <dbReference type="EC" id="3.2.1.52"/>
    </reaction>
</comment>
<dbReference type="Proteomes" id="UP001161390">
    <property type="component" value="Unassembled WGS sequence"/>
</dbReference>
<reference evidence="7" key="2">
    <citation type="submission" date="2023-01" db="EMBL/GenBank/DDBJ databases">
        <title>Draft genome sequence of Algimonas porphyrae strain NBRC 108216.</title>
        <authorList>
            <person name="Sun Q."/>
            <person name="Mori K."/>
        </authorList>
    </citation>
    <scope>NUCLEOTIDE SEQUENCE</scope>
    <source>
        <strain evidence="7">NBRC 108216</strain>
    </source>
</reference>